<reference evidence="2 3" key="1">
    <citation type="submission" date="2019-01" db="EMBL/GenBank/DDBJ databases">
        <title>Genome sequencing of strain FW100M-2.</title>
        <authorList>
            <person name="Heo J."/>
            <person name="Kim S.-J."/>
            <person name="Kim J.-S."/>
            <person name="Hong S.-B."/>
            <person name="Kwon S.-W."/>
        </authorList>
    </citation>
    <scope>NUCLEOTIDE SEQUENCE [LARGE SCALE GENOMIC DNA]</scope>
    <source>
        <strain evidence="2 3">FW100M-2</strain>
    </source>
</reference>
<evidence type="ECO:0000256" key="1">
    <source>
        <dbReference type="SAM" id="Phobius"/>
    </source>
</evidence>
<dbReference type="Proteomes" id="UP000293568">
    <property type="component" value="Chromosome"/>
</dbReference>
<feature type="transmembrane region" description="Helical" evidence="1">
    <location>
        <begin position="50"/>
        <end position="71"/>
    </location>
</feature>
<accession>A0A4P6EY86</accession>
<feature type="transmembrane region" description="Helical" evidence="1">
    <location>
        <begin position="139"/>
        <end position="160"/>
    </location>
</feature>
<feature type="transmembrane region" description="Helical" evidence="1">
    <location>
        <begin position="209"/>
        <end position="229"/>
    </location>
</feature>
<dbReference type="OrthoDB" id="2678663at2"/>
<dbReference type="EMBL" id="CP035492">
    <property type="protein sequence ID" value="QAY68052.1"/>
    <property type="molecule type" value="Genomic_DNA"/>
</dbReference>
<keyword evidence="1" id="KW-1133">Transmembrane helix</keyword>
<keyword evidence="1" id="KW-0472">Membrane</keyword>
<feature type="transmembrane region" description="Helical" evidence="1">
    <location>
        <begin position="169"/>
        <end position="189"/>
    </location>
</feature>
<organism evidence="2 3">
    <name type="scientific">Paenibacillus protaetiae</name>
    <dbReference type="NCBI Taxonomy" id="2509456"/>
    <lineage>
        <taxon>Bacteria</taxon>
        <taxon>Bacillati</taxon>
        <taxon>Bacillota</taxon>
        <taxon>Bacilli</taxon>
        <taxon>Bacillales</taxon>
        <taxon>Paenibacillaceae</taxon>
        <taxon>Paenibacillus</taxon>
    </lineage>
</organism>
<gene>
    <name evidence="2" type="ORF">ET464_18450</name>
</gene>
<name>A0A4P6EY86_9BACL</name>
<keyword evidence="3" id="KW-1185">Reference proteome</keyword>
<dbReference type="RefSeq" id="WP_129443450.1">
    <property type="nucleotide sequence ID" value="NZ_CP035492.1"/>
</dbReference>
<feature type="transmembrane region" description="Helical" evidence="1">
    <location>
        <begin position="92"/>
        <end position="119"/>
    </location>
</feature>
<dbReference type="AlphaFoldDB" id="A0A4P6EY86"/>
<evidence type="ECO:0000313" key="3">
    <source>
        <dbReference type="Proteomes" id="UP000293568"/>
    </source>
</evidence>
<proteinExistence type="predicted"/>
<dbReference type="KEGG" id="pprt:ET464_18450"/>
<protein>
    <submittedName>
        <fullName evidence="2">Uncharacterized protein</fullName>
    </submittedName>
</protein>
<keyword evidence="1" id="KW-0812">Transmembrane</keyword>
<evidence type="ECO:0000313" key="2">
    <source>
        <dbReference type="EMBL" id="QAY68052.1"/>
    </source>
</evidence>
<sequence>MKAWQGAWHIAKHEIRRKPLGSLFTLFFSGYMALTTYQQFDSSTGHETGGIISMMDFLMLTVFPVLAFSYNRMTFRCWREDTNTRRLAQWRTIPIPVASIVLGRMLQMVFHLLPAMILYFTIQYVTHPELRTSTHLGHYFLFGLFWFFYALGMAVVYLYLELGYSGKQYLLFTILIFFIIGIVTTVIAIGPHIHLVRKVLEAEADGQWGYTAVSLLFSAVMLFSGYKIIPVRLRNRSYLK</sequence>
<feature type="transmembrane region" description="Helical" evidence="1">
    <location>
        <begin position="20"/>
        <end position="38"/>
    </location>
</feature>